<dbReference type="EnsemblMetazoa" id="ACOM024488-RA">
    <property type="protein sequence ID" value="ACOM024488-PA.1"/>
    <property type="gene ID" value="ACOM024488"/>
</dbReference>
<sequence>MGGDSMKELVEFGDVCSNGQINRQVNEPNRHGRTDKDATYQKVALLMFPIQPAWHFPDACNGMVESTVESVPMKVEASTPLMDPVPVGEANEERWERNMQIMFVESLKQKARPPRCEPPVTTLAPFGSVAGGALSGVKQTSDPTEPKTKPGSDHPLGPGSSSRAGTLDHFRGAI</sequence>
<evidence type="ECO:0000256" key="1">
    <source>
        <dbReference type="SAM" id="MobiDB-lite"/>
    </source>
</evidence>
<reference evidence="2" key="1">
    <citation type="submission" date="2022-08" db="UniProtKB">
        <authorList>
            <consortium name="EnsemblMetazoa"/>
        </authorList>
    </citation>
    <scope>IDENTIFICATION</scope>
</reference>
<name>A0A8W7P2W7_ANOCL</name>
<protein>
    <submittedName>
        <fullName evidence="2">Uncharacterized protein</fullName>
    </submittedName>
</protein>
<proteinExistence type="predicted"/>
<accession>A0A8W7P2W7</accession>
<organism evidence="2">
    <name type="scientific">Anopheles coluzzii</name>
    <name type="common">African malaria mosquito</name>
    <dbReference type="NCBI Taxonomy" id="1518534"/>
    <lineage>
        <taxon>Eukaryota</taxon>
        <taxon>Metazoa</taxon>
        <taxon>Ecdysozoa</taxon>
        <taxon>Arthropoda</taxon>
        <taxon>Hexapoda</taxon>
        <taxon>Insecta</taxon>
        <taxon>Pterygota</taxon>
        <taxon>Neoptera</taxon>
        <taxon>Endopterygota</taxon>
        <taxon>Diptera</taxon>
        <taxon>Nematocera</taxon>
        <taxon>Culicoidea</taxon>
        <taxon>Culicidae</taxon>
        <taxon>Anophelinae</taxon>
        <taxon>Anopheles</taxon>
    </lineage>
</organism>
<dbReference type="Proteomes" id="UP000075882">
    <property type="component" value="Unassembled WGS sequence"/>
</dbReference>
<feature type="region of interest" description="Disordered" evidence="1">
    <location>
        <begin position="127"/>
        <end position="174"/>
    </location>
</feature>
<dbReference type="AlphaFoldDB" id="A0A8W7P2W7"/>
<evidence type="ECO:0000313" key="2">
    <source>
        <dbReference type="EnsemblMetazoa" id="ACOM024488-PA.1"/>
    </source>
</evidence>